<proteinExistence type="predicted"/>
<keyword evidence="2" id="KW-1185">Reference proteome</keyword>
<accession>A0A8J2KNU1</accession>
<reference evidence="1" key="1">
    <citation type="submission" date="2021-06" db="EMBL/GenBank/DDBJ databases">
        <authorList>
            <person name="Hodson N. C."/>
            <person name="Mongue J. A."/>
            <person name="Jaron S. K."/>
        </authorList>
    </citation>
    <scope>NUCLEOTIDE SEQUENCE</scope>
</reference>
<dbReference type="AlphaFoldDB" id="A0A8J2KNU1"/>
<evidence type="ECO:0000313" key="2">
    <source>
        <dbReference type="Proteomes" id="UP000708208"/>
    </source>
</evidence>
<name>A0A8J2KNU1_9HEXA</name>
<sequence>MPKIKIVDNLTSEIAVVPINNSGFSIQTYESSFLIGPFKWSPAFRADWWQLKRAQGLSGRTTYVTCCFRDSTYGLSLAQSFNAVNPLGRLPLQPLSNGSEGGEKPFHVPLLVCM</sequence>
<evidence type="ECO:0000313" key="1">
    <source>
        <dbReference type="EMBL" id="CAG7819802.1"/>
    </source>
</evidence>
<dbReference type="OrthoDB" id="1045173at2759"/>
<comment type="caution">
    <text evidence="1">The sequence shown here is derived from an EMBL/GenBank/DDBJ whole genome shotgun (WGS) entry which is preliminary data.</text>
</comment>
<dbReference type="EMBL" id="CAJVCH010460427">
    <property type="protein sequence ID" value="CAG7819802.1"/>
    <property type="molecule type" value="Genomic_DNA"/>
</dbReference>
<protein>
    <submittedName>
        <fullName evidence="1">Uncharacterized protein</fullName>
    </submittedName>
</protein>
<dbReference type="Proteomes" id="UP000708208">
    <property type="component" value="Unassembled WGS sequence"/>
</dbReference>
<organism evidence="1 2">
    <name type="scientific">Allacma fusca</name>
    <dbReference type="NCBI Taxonomy" id="39272"/>
    <lineage>
        <taxon>Eukaryota</taxon>
        <taxon>Metazoa</taxon>
        <taxon>Ecdysozoa</taxon>
        <taxon>Arthropoda</taxon>
        <taxon>Hexapoda</taxon>
        <taxon>Collembola</taxon>
        <taxon>Symphypleona</taxon>
        <taxon>Sminthuridae</taxon>
        <taxon>Allacma</taxon>
    </lineage>
</organism>
<gene>
    <name evidence="1" type="ORF">AFUS01_LOCUS30228</name>
</gene>